<dbReference type="Pfam" id="PF04910">
    <property type="entry name" value="Tcf25"/>
    <property type="match status" value="1"/>
</dbReference>
<gene>
    <name evidence="2" type="ORF">Thiowin_04166</name>
</gene>
<reference evidence="2 3" key="1">
    <citation type="journal article" date="2023" name="Microorganisms">
        <title>Thiorhodovibrio frisius and Trv. litoralis spp. nov., Two Novel Members from a Clade of Fastidious Purple Sulfur Bacteria That Exhibit Unique Red-Shifted Light-Harvesting Capabilities.</title>
        <authorList>
            <person name="Methner A."/>
            <person name="Kuzyk S.B."/>
            <person name="Petersen J."/>
            <person name="Bauer S."/>
            <person name="Brinkmann H."/>
            <person name="Sichau K."/>
            <person name="Wanner G."/>
            <person name="Wolf J."/>
            <person name="Neumann-Schaal M."/>
            <person name="Henke P."/>
            <person name="Tank M."/>
            <person name="Sproer C."/>
            <person name="Bunk B."/>
            <person name="Overmann J."/>
        </authorList>
    </citation>
    <scope>NUCLEOTIDE SEQUENCE [LARGE SCALE GENOMIC DNA]</scope>
    <source>
        <strain evidence="2 3">DSM 6702</strain>
    </source>
</reference>
<dbReference type="RefSeq" id="WP_328984809.1">
    <property type="nucleotide sequence ID" value="NZ_CP121472.1"/>
</dbReference>
<protein>
    <submittedName>
        <fullName evidence="2">PEP-CTERM system TPR-repeat lipoprotein</fullName>
    </submittedName>
</protein>
<dbReference type="InterPro" id="IPR019734">
    <property type="entry name" value="TPR_rpt"/>
</dbReference>
<dbReference type="Proteomes" id="UP001432180">
    <property type="component" value="Chromosome"/>
</dbReference>
<accession>A0ABZ0SG03</accession>
<dbReference type="PROSITE" id="PS50005">
    <property type="entry name" value="TPR"/>
    <property type="match status" value="1"/>
</dbReference>
<name>A0ABZ0SG03_9GAMM</name>
<dbReference type="EMBL" id="CP121472">
    <property type="protein sequence ID" value="WPL19062.1"/>
    <property type="molecule type" value="Genomic_DNA"/>
</dbReference>
<evidence type="ECO:0000313" key="2">
    <source>
        <dbReference type="EMBL" id="WPL19062.1"/>
    </source>
</evidence>
<evidence type="ECO:0000313" key="3">
    <source>
        <dbReference type="Proteomes" id="UP001432180"/>
    </source>
</evidence>
<evidence type="ECO:0000256" key="1">
    <source>
        <dbReference type="PROSITE-ProRule" id="PRU00339"/>
    </source>
</evidence>
<proteinExistence type="predicted"/>
<sequence>MIQRESQDAERMEELILAAVEEIFRDQDLQRFLDWARDAIPRFLEVDEAELTPEELNRLGALLGIAIWNATPLPAQGYQVRPVPTPSAEQPCLCGSSRAFAECCARAGDLPEMPTDLVWELLLDKLDDSAIQDAVNHQAIPEHLLSQVADRWLDDDRPGRAAHLLEPLFDRDLSELDGRYEGALDALCDAYETLDFRNKRQSFLRRVTETAGRELQAAAWQRISTSHIDEGQFTQAEAAFEQALRSAPDSPANALLEITLLVAQHRDQLARERARFWRGKLRRNGQASERTLDFLTHAITDPQDALAATHADAMDPMLLKLRDWIEAHHRRPLPTYDFERARGDAHLFFDEQLPLFAEQDLPLPPGTAPNAPSASLTPPAALKRIERAWHRSFTASKPLATQLSSLDDGDIWDSDGWLNFLNHHPQAIDSLDILDDLTTAIEEHPESRLPWLRVRLLRPVFLRAQAILEHSMEINGRHQLPWSFPDNRPLLRLLLRFSRQSAEEGPPDAAGALLEQLINLNPEDEHGIRADLMNHYLRQHEDEKAVALARRFPTDVMAELAYGEVLALYRLGHTERAAAILHDAFGRLPRVPRYLMRKRIKRPPLNHSHGIPGSDDQAWLYREAMRDVWVSEPGLLAWMNKQTA</sequence>
<dbReference type="InterPro" id="IPR011990">
    <property type="entry name" value="TPR-like_helical_dom_sf"/>
</dbReference>
<dbReference type="Gene3D" id="1.25.40.10">
    <property type="entry name" value="Tetratricopeptide repeat domain"/>
    <property type="match status" value="2"/>
</dbReference>
<organism evidence="2 3">
    <name type="scientific">Thiorhodovibrio winogradskyi</name>
    <dbReference type="NCBI Taxonomy" id="77007"/>
    <lineage>
        <taxon>Bacteria</taxon>
        <taxon>Pseudomonadati</taxon>
        <taxon>Pseudomonadota</taxon>
        <taxon>Gammaproteobacteria</taxon>
        <taxon>Chromatiales</taxon>
        <taxon>Chromatiaceae</taxon>
        <taxon>Thiorhodovibrio</taxon>
    </lineage>
</organism>
<dbReference type="InterPro" id="IPR006994">
    <property type="entry name" value="TCF25/Rqc1"/>
</dbReference>
<keyword evidence="1" id="KW-0802">TPR repeat</keyword>
<feature type="repeat" description="TPR" evidence="1">
    <location>
        <begin position="217"/>
        <end position="250"/>
    </location>
</feature>
<keyword evidence="3" id="KW-1185">Reference proteome</keyword>
<dbReference type="SUPFAM" id="SSF48452">
    <property type="entry name" value="TPR-like"/>
    <property type="match status" value="1"/>
</dbReference>
<keyword evidence="2" id="KW-0449">Lipoprotein</keyword>